<organism evidence="2">
    <name type="scientific">marine metagenome</name>
    <dbReference type="NCBI Taxonomy" id="408172"/>
    <lineage>
        <taxon>unclassified sequences</taxon>
        <taxon>metagenomes</taxon>
        <taxon>ecological metagenomes</taxon>
    </lineage>
</organism>
<feature type="transmembrane region" description="Helical" evidence="1">
    <location>
        <begin position="12"/>
        <end position="33"/>
    </location>
</feature>
<evidence type="ECO:0000256" key="1">
    <source>
        <dbReference type="SAM" id="Phobius"/>
    </source>
</evidence>
<keyword evidence="1" id="KW-0472">Membrane</keyword>
<gene>
    <name evidence="2" type="ORF">METZ01_LOCUS3054</name>
</gene>
<dbReference type="AlphaFoldDB" id="A0A381N6E2"/>
<dbReference type="EMBL" id="UINC01000157">
    <property type="protein sequence ID" value="SUZ50200.1"/>
    <property type="molecule type" value="Genomic_DNA"/>
</dbReference>
<keyword evidence="1" id="KW-0812">Transmembrane</keyword>
<accession>A0A381N6E2</accession>
<keyword evidence="1" id="KW-1133">Transmembrane helix</keyword>
<protein>
    <submittedName>
        <fullName evidence="2">Uncharacterized protein</fullName>
    </submittedName>
</protein>
<evidence type="ECO:0000313" key="2">
    <source>
        <dbReference type="EMBL" id="SUZ50200.1"/>
    </source>
</evidence>
<name>A0A381N6E2_9ZZZZ</name>
<proteinExistence type="predicted"/>
<sequence>MGAFNMVKDIIGQLTGIVVSLIALGVAAGIVFGSGLPFVGGVLDGLLGVVNTLGDNGLVGLIVLAVLLDLYR</sequence>
<reference evidence="2" key="1">
    <citation type="submission" date="2018-05" db="EMBL/GenBank/DDBJ databases">
        <authorList>
            <person name="Lanie J.A."/>
            <person name="Ng W.-L."/>
            <person name="Kazmierczak K.M."/>
            <person name="Andrzejewski T.M."/>
            <person name="Davidsen T.M."/>
            <person name="Wayne K.J."/>
            <person name="Tettelin H."/>
            <person name="Glass J.I."/>
            <person name="Rusch D."/>
            <person name="Podicherti R."/>
            <person name="Tsui H.-C.T."/>
            <person name="Winkler M.E."/>
        </authorList>
    </citation>
    <scope>NUCLEOTIDE SEQUENCE</scope>
</reference>
<feature type="transmembrane region" description="Helical" evidence="1">
    <location>
        <begin position="53"/>
        <end position="71"/>
    </location>
</feature>